<keyword evidence="11" id="KW-1185">Reference proteome</keyword>
<dbReference type="HAMAP" id="MF_00494">
    <property type="entry name" value="Transaldolase_3b"/>
    <property type="match status" value="1"/>
</dbReference>
<gene>
    <name evidence="10" type="primary">fsa</name>
    <name evidence="9" type="synonym">tal</name>
    <name evidence="10" type="ORF">SOO65_11860</name>
</gene>
<organism evidence="10 11">
    <name type="scientific">Peredibacter starrii</name>
    <dbReference type="NCBI Taxonomy" id="28202"/>
    <lineage>
        <taxon>Bacteria</taxon>
        <taxon>Pseudomonadati</taxon>
        <taxon>Bdellovibrionota</taxon>
        <taxon>Bacteriovoracia</taxon>
        <taxon>Bacteriovoracales</taxon>
        <taxon>Bacteriovoracaceae</taxon>
        <taxon>Peredibacter</taxon>
    </lineage>
</organism>
<dbReference type="FunFam" id="3.20.20.70:FF:000018">
    <property type="entry name" value="Probable transaldolase"/>
    <property type="match status" value="1"/>
</dbReference>
<comment type="catalytic activity">
    <reaction evidence="8 9">
        <text>D-sedoheptulose 7-phosphate + D-glyceraldehyde 3-phosphate = D-erythrose 4-phosphate + beta-D-fructose 6-phosphate</text>
        <dbReference type="Rhea" id="RHEA:17053"/>
        <dbReference type="ChEBI" id="CHEBI:16897"/>
        <dbReference type="ChEBI" id="CHEBI:57483"/>
        <dbReference type="ChEBI" id="CHEBI:57634"/>
        <dbReference type="ChEBI" id="CHEBI:59776"/>
        <dbReference type="EC" id="2.2.1.2"/>
    </reaction>
</comment>
<dbReference type="SUPFAM" id="SSF51569">
    <property type="entry name" value="Aldolase"/>
    <property type="match status" value="1"/>
</dbReference>
<evidence type="ECO:0000313" key="11">
    <source>
        <dbReference type="Proteomes" id="UP001324634"/>
    </source>
</evidence>
<name>A0AAX4HJH7_9BACT</name>
<dbReference type="GO" id="GO:0016832">
    <property type="term" value="F:aldehyde-lyase activity"/>
    <property type="evidence" value="ECO:0007669"/>
    <property type="project" value="InterPro"/>
</dbReference>
<feature type="active site" description="Schiff-base intermediate with substrate" evidence="9">
    <location>
        <position position="83"/>
    </location>
</feature>
<dbReference type="EC" id="2.2.1.2" evidence="9"/>
<dbReference type="Pfam" id="PF00923">
    <property type="entry name" value="TAL_FSA"/>
    <property type="match status" value="1"/>
</dbReference>
<dbReference type="CDD" id="cd00956">
    <property type="entry name" value="Transaldolase_FSA"/>
    <property type="match status" value="1"/>
</dbReference>
<evidence type="ECO:0000313" key="10">
    <source>
        <dbReference type="EMBL" id="WPU63382.1"/>
    </source>
</evidence>
<keyword evidence="6 9" id="KW-0570">Pentose shunt</keyword>
<proteinExistence type="inferred from homology"/>
<dbReference type="GO" id="GO:0005975">
    <property type="term" value="P:carbohydrate metabolic process"/>
    <property type="evidence" value="ECO:0007669"/>
    <property type="project" value="InterPro"/>
</dbReference>
<dbReference type="EMBL" id="CP139487">
    <property type="protein sequence ID" value="WPU63382.1"/>
    <property type="molecule type" value="Genomic_DNA"/>
</dbReference>
<evidence type="ECO:0000256" key="6">
    <source>
        <dbReference type="ARBA" id="ARBA00023126"/>
    </source>
</evidence>
<evidence type="ECO:0000256" key="4">
    <source>
        <dbReference type="ARBA" id="ARBA00022490"/>
    </source>
</evidence>
<evidence type="ECO:0000256" key="7">
    <source>
        <dbReference type="ARBA" id="ARBA00023270"/>
    </source>
</evidence>
<dbReference type="InterPro" id="IPR013785">
    <property type="entry name" value="Aldolase_TIM"/>
</dbReference>
<dbReference type="KEGG" id="psti:SOO65_11860"/>
<dbReference type="GO" id="GO:0042182">
    <property type="term" value="P:ketone catabolic process"/>
    <property type="evidence" value="ECO:0007669"/>
    <property type="project" value="UniProtKB-ARBA"/>
</dbReference>
<dbReference type="PROSITE" id="PS00958">
    <property type="entry name" value="TRANSALDOLASE_2"/>
    <property type="match status" value="1"/>
</dbReference>
<evidence type="ECO:0000256" key="8">
    <source>
        <dbReference type="ARBA" id="ARBA00048810"/>
    </source>
</evidence>
<dbReference type="NCBIfam" id="TIGR00875">
    <property type="entry name" value="fsa_talC_mipB"/>
    <property type="match status" value="1"/>
</dbReference>
<dbReference type="Gene3D" id="3.20.20.70">
    <property type="entry name" value="Aldolase class I"/>
    <property type="match status" value="1"/>
</dbReference>
<keyword evidence="7 9" id="KW-0704">Schiff base</keyword>
<keyword evidence="5 9" id="KW-0808">Transferase</keyword>
<dbReference type="PANTHER" id="PTHR10683:SF40">
    <property type="entry name" value="FRUCTOSE-6-PHOSPHATE ALDOLASE 1-RELATED"/>
    <property type="match status" value="1"/>
</dbReference>
<protein>
    <recommendedName>
        <fullName evidence="9">Probable transaldolase</fullName>
        <ecNumber evidence="9">2.2.1.2</ecNumber>
    </recommendedName>
</protein>
<dbReference type="GO" id="GO:0004801">
    <property type="term" value="F:transaldolase activity"/>
    <property type="evidence" value="ECO:0007669"/>
    <property type="project" value="UniProtKB-UniRule"/>
</dbReference>
<dbReference type="InterPro" id="IPR018225">
    <property type="entry name" value="Transaldolase_AS"/>
</dbReference>
<evidence type="ECO:0000256" key="9">
    <source>
        <dbReference type="HAMAP-Rule" id="MF_00494"/>
    </source>
</evidence>
<reference evidence="10 11" key="1">
    <citation type="submission" date="2023-11" db="EMBL/GenBank/DDBJ databases">
        <title>Peredibacter starrii A3.12.</title>
        <authorList>
            <person name="Mitchell R.J."/>
        </authorList>
    </citation>
    <scope>NUCLEOTIDE SEQUENCE [LARGE SCALE GENOMIC DNA]</scope>
    <source>
        <strain evidence="10 11">A3.12</strain>
    </source>
</reference>
<dbReference type="Proteomes" id="UP001324634">
    <property type="component" value="Chromosome"/>
</dbReference>
<accession>A0AAX4HJH7</accession>
<dbReference type="PROSITE" id="PS01054">
    <property type="entry name" value="TRANSALDOLASE_1"/>
    <property type="match status" value="1"/>
</dbReference>
<evidence type="ECO:0000256" key="3">
    <source>
        <dbReference type="ARBA" id="ARBA00005740"/>
    </source>
</evidence>
<dbReference type="PANTHER" id="PTHR10683">
    <property type="entry name" value="TRANSALDOLASE"/>
    <property type="match status" value="1"/>
</dbReference>
<dbReference type="InterPro" id="IPR022999">
    <property type="entry name" value="Transaldolase_3B"/>
</dbReference>
<comment type="pathway">
    <text evidence="2 9">Carbohydrate degradation; pentose phosphate pathway; D-glyceraldehyde 3-phosphate and beta-D-fructose 6-phosphate from D-ribose 5-phosphate and D-xylulose 5-phosphate (non-oxidative stage): step 2/3.</text>
</comment>
<dbReference type="InterPro" id="IPR004731">
    <property type="entry name" value="Transaldolase_3B/F6P_aldolase"/>
</dbReference>
<dbReference type="RefSeq" id="WP_321389987.1">
    <property type="nucleotide sequence ID" value="NZ_CP139487.1"/>
</dbReference>
<evidence type="ECO:0000256" key="5">
    <source>
        <dbReference type="ARBA" id="ARBA00022679"/>
    </source>
</evidence>
<sequence>MEFFIDTGDLNEIKTAYAWGFVDGVTTNPSLVAKTGKDQAALIREISEIVDGPISAEVISLEADGMIKEGEELAKIHKNVVIKLPMTKDGMIACKHFSKKGIKTNVTLIFSANQALLAAKNGATYVSPFVGRLDDVGQTGMDLIQEIRVIFNNYGFETKILAASLRHSTHVKDCAMVGADTATLPFKVIEGLFNHPLTKNGLDQFMADHAKSKK</sequence>
<dbReference type="InterPro" id="IPR001585">
    <property type="entry name" value="TAL/FSA"/>
</dbReference>
<evidence type="ECO:0000256" key="1">
    <source>
        <dbReference type="ARBA" id="ARBA00004496"/>
    </source>
</evidence>
<comment type="subcellular location">
    <subcellularLocation>
        <location evidence="1 9">Cytoplasm</location>
    </subcellularLocation>
</comment>
<dbReference type="InterPro" id="IPR033919">
    <property type="entry name" value="TSA/FSA_arc/bac"/>
</dbReference>
<dbReference type="GO" id="GO:0006098">
    <property type="term" value="P:pentose-phosphate shunt"/>
    <property type="evidence" value="ECO:0007669"/>
    <property type="project" value="UniProtKB-UniRule"/>
</dbReference>
<evidence type="ECO:0000256" key="2">
    <source>
        <dbReference type="ARBA" id="ARBA00004857"/>
    </source>
</evidence>
<keyword evidence="4 9" id="KW-0963">Cytoplasm</keyword>
<dbReference type="AlphaFoldDB" id="A0AAX4HJH7"/>
<dbReference type="GO" id="GO:0005737">
    <property type="term" value="C:cytoplasm"/>
    <property type="evidence" value="ECO:0007669"/>
    <property type="project" value="UniProtKB-SubCell"/>
</dbReference>
<comment type="similarity">
    <text evidence="3 9">Belongs to the transaldolase family. Type 3B subfamily.</text>
</comment>
<comment type="function">
    <text evidence="9">Transaldolase is important for the balance of metabolites in the pentose-phosphate pathway.</text>
</comment>